<protein>
    <submittedName>
        <fullName evidence="2">Uncharacterized protein</fullName>
    </submittedName>
</protein>
<proteinExistence type="predicted"/>
<evidence type="ECO:0000256" key="1">
    <source>
        <dbReference type="SAM" id="MobiDB-lite"/>
    </source>
</evidence>
<feature type="region of interest" description="Disordered" evidence="1">
    <location>
        <begin position="131"/>
        <end position="164"/>
    </location>
</feature>
<name>A0AAW1JFG9_POPJA</name>
<gene>
    <name evidence="2" type="ORF">QE152_g30131</name>
</gene>
<comment type="caution">
    <text evidence="2">The sequence shown here is derived from an EMBL/GenBank/DDBJ whole genome shotgun (WGS) entry which is preliminary data.</text>
</comment>
<keyword evidence="3" id="KW-1185">Reference proteome</keyword>
<organism evidence="2 3">
    <name type="scientific">Popillia japonica</name>
    <name type="common">Japanese beetle</name>
    <dbReference type="NCBI Taxonomy" id="7064"/>
    <lineage>
        <taxon>Eukaryota</taxon>
        <taxon>Metazoa</taxon>
        <taxon>Ecdysozoa</taxon>
        <taxon>Arthropoda</taxon>
        <taxon>Hexapoda</taxon>
        <taxon>Insecta</taxon>
        <taxon>Pterygota</taxon>
        <taxon>Neoptera</taxon>
        <taxon>Endopterygota</taxon>
        <taxon>Coleoptera</taxon>
        <taxon>Polyphaga</taxon>
        <taxon>Scarabaeiformia</taxon>
        <taxon>Scarabaeidae</taxon>
        <taxon>Rutelinae</taxon>
        <taxon>Popillia</taxon>
    </lineage>
</organism>
<dbReference type="AlphaFoldDB" id="A0AAW1JFG9"/>
<dbReference type="Proteomes" id="UP001458880">
    <property type="component" value="Unassembled WGS sequence"/>
</dbReference>
<evidence type="ECO:0000313" key="3">
    <source>
        <dbReference type="Proteomes" id="UP001458880"/>
    </source>
</evidence>
<reference evidence="2 3" key="1">
    <citation type="journal article" date="2024" name="BMC Genomics">
        <title>De novo assembly and annotation of Popillia japonica's genome with initial clues to its potential as an invasive pest.</title>
        <authorList>
            <person name="Cucini C."/>
            <person name="Boschi S."/>
            <person name="Funari R."/>
            <person name="Cardaioli E."/>
            <person name="Iannotti N."/>
            <person name="Marturano G."/>
            <person name="Paoli F."/>
            <person name="Bruttini M."/>
            <person name="Carapelli A."/>
            <person name="Frati F."/>
            <person name="Nardi F."/>
        </authorList>
    </citation>
    <scope>NUCLEOTIDE SEQUENCE [LARGE SCALE GENOMIC DNA]</scope>
    <source>
        <strain evidence="2">DMR45628</strain>
    </source>
</reference>
<sequence>MTIELTIGSKGLTVIIVYGPDESEKAEIKEEFWYLLNIEVENAKGEIMEKVTNCKYETIRAYKLNDAEVVRQYQQQISTEYWKIKEHIKERDPEQVWMAVKGIILEAVRQYQQQISTEYWKIKEHIKERDPEQRKKVKDLVKQDSDIRESTQKGSRRDGENEEIRAEEVIKAIQRLKIGKAAGIDKIKPEMRIVRRGRTD</sequence>
<evidence type="ECO:0000313" key="2">
    <source>
        <dbReference type="EMBL" id="KAK9702155.1"/>
    </source>
</evidence>
<dbReference type="EMBL" id="JASPKY010000398">
    <property type="protein sequence ID" value="KAK9702155.1"/>
    <property type="molecule type" value="Genomic_DNA"/>
</dbReference>
<accession>A0AAW1JFG9</accession>